<dbReference type="InterPro" id="IPR052403">
    <property type="entry name" value="LINC-complex_assoc"/>
</dbReference>
<reference evidence="12" key="2">
    <citation type="submission" date="2025-08" db="UniProtKB">
        <authorList>
            <consortium name="Ensembl"/>
        </authorList>
    </citation>
    <scope>IDENTIFICATION</scope>
</reference>
<sequence length="784" mass="87966">MEQPQDERKAVQKRTFTRWMNVFLQRHDPPAEVHNLFTDLQDGRILMVLLEELSGCKLLYRFRSSSHRIFRLNNISKALAFLDDRHVRLLGIDAPGVADGVPSVVLNLVWNIILYFQVKEGTGGLQRHLSSSLSSLSMSSYPSCSDLSPPPNDIGSYSYNTLPSKGRAAAKAPKYHGRAIKTLLQWVQRCTSQFGVEVRDFGKSWRNGLALLAMIKSINPGLIDLRESLSREPRENIKQAFMIAHHSLDIPPLLDPEDVMCDSPDEQSIITYVSMFLGHYSSIDEDQATLSDINIPKIPKVRSLETLIDNREAQASFTGFEKSNEQLLWKQWARRSSGGLSSTSVHQNGALTSDVTREQPAGGAVVSQYTKKKSKSRSVLQPPSPLDAGGVSQEIRSWMEKASDQGYSKPRADEIHFSLSSEEGIYTVSALDSDEEDAYSYILDLNKEVFQQYNQKKRQVPKVDEETAEEVILNGKIEEEAKHVVGKTSESSQAQDDESKVHRKGDLDSFKSTCGKMVNNGAAFDMEAGDGNETKGDCEEARVIKGQARSKAKEGGKTDNVENVTLVENEYYKRELLQGEVHKEKLFEAVEEVNLSITERDLHKKISKGSDNDQNVVEENDENQQNCKNQTYFKALNEHILTEEPAYRVREPGQATNNTKREENITRNSADEIGDMIKKDKNKLKTTDKFMKSTAGLKDRGLESMEHQNLTERNERNLDGGVNVHDGDNKQTPSCSATSQSYSSEGGVLQSFTSSCDVTPVELETLLFLWILLYCCFILPQMNP</sequence>
<dbReference type="PANTHER" id="PTHR47535:SF9">
    <property type="entry name" value="CALPONIN-HOMOLOGY (CH) DOMAIN-CONTAINING PROTEIN"/>
    <property type="match status" value="1"/>
</dbReference>
<evidence type="ECO:0000256" key="3">
    <source>
        <dbReference type="ARBA" id="ARBA00022692"/>
    </source>
</evidence>
<name>A0A672ZBL6_9TELE</name>
<dbReference type="GO" id="GO:0051015">
    <property type="term" value="F:actin filament binding"/>
    <property type="evidence" value="ECO:0007669"/>
    <property type="project" value="TreeGrafter"/>
</dbReference>
<dbReference type="FunFam" id="1.10.418.10:FF:000057">
    <property type="entry name" value="Calmin"/>
    <property type="match status" value="1"/>
</dbReference>
<keyword evidence="5" id="KW-1133">Transmembrane helix</keyword>
<dbReference type="InterPro" id="IPR001715">
    <property type="entry name" value="CH_dom"/>
</dbReference>
<feature type="compositionally biased region" description="Basic and acidic residues" evidence="10">
    <location>
        <begin position="497"/>
        <end position="506"/>
    </location>
</feature>
<dbReference type="InterPro" id="IPR001589">
    <property type="entry name" value="Actinin_actin-bd_CS"/>
</dbReference>
<protein>
    <recommendedName>
        <fullName evidence="8">Calmin</fullName>
    </recommendedName>
    <alternativeName>
        <fullName evidence="9">Calponin-like transmembrane domain protein</fullName>
    </alternativeName>
</protein>
<dbReference type="FunFam" id="1.10.418.10:FF:000063">
    <property type="entry name" value="Calmin"/>
    <property type="match status" value="1"/>
</dbReference>
<accession>A0A672ZBL6</accession>
<evidence type="ECO:0000313" key="13">
    <source>
        <dbReference type="Proteomes" id="UP000472271"/>
    </source>
</evidence>
<dbReference type="PROSITE" id="PS50021">
    <property type="entry name" value="CH"/>
    <property type="match status" value="2"/>
</dbReference>
<feature type="domain" description="Calponin-homology (CH)" evidence="11">
    <location>
        <begin position="10"/>
        <end position="117"/>
    </location>
</feature>
<dbReference type="Gene3D" id="1.10.418.10">
    <property type="entry name" value="Calponin-like domain"/>
    <property type="match status" value="2"/>
</dbReference>
<evidence type="ECO:0000313" key="12">
    <source>
        <dbReference type="Ensembl" id="ENSSORP00005013888.1"/>
    </source>
</evidence>
<reference evidence="12" key="1">
    <citation type="submission" date="2019-06" db="EMBL/GenBank/DDBJ databases">
        <authorList>
            <consortium name="Wellcome Sanger Institute Data Sharing"/>
        </authorList>
    </citation>
    <scope>NUCLEOTIDE SEQUENCE [LARGE SCALE GENOMIC DNA]</scope>
</reference>
<feature type="compositionally biased region" description="Polar residues" evidence="10">
    <location>
        <begin position="730"/>
        <end position="743"/>
    </location>
</feature>
<evidence type="ECO:0000256" key="5">
    <source>
        <dbReference type="ARBA" id="ARBA00022989"/>
    </source>
</evidence>
<feature type="region of interest" description="Disordered" evidence="10">
    <location>
        <begin position="707"/>
        <end position="743"/>
    </location>
</feature>
<dbReference type="InParanoid" id="A0A672ZBL6"/>
<evidence type="ECO:0000256" key="1">
    <source>
        <dbReference type="ARBA" id="ARBA00004211"/>
    </source>
</evidence>
<dbReference type="PANTHER" id="PTHR47535">
    <property type="entry name" value="MUSCLE-SPECIFIC PROTEIN 300 KDA, ISOFORM G"/>
    <property type="match status" value="1"/>
</dbReference>
<gene>
    <name evidence="12" type="primary">LOC115414546</name>
</gene>
<evidence type="ECO:0000256" key="6">
    <source>
        <dbReference type="ARBA" id="ARBA00023136"/>
    </source>
</evidence>
<keyword evidence="13" id="KW-1185">Reference proteome</keyword>
<evidence type="ECO:0000256" key="10">
    <source>
        <dbReference type="SAM" id="MobiDB-lite"/>
    </source>
</evidence>
<dbReference type="GO" id="GO:0007097">
    <property type="term" value="P:nuclear migration"/>
    <property type="evidence" value="ECO:0007669"/>
    <property type="project" value="TreeGrafter"/>
</dbReference>
<dbReference type="GeneID" id="115414546"/>
<feature type="region of interest" description="Disordered" evidence="10">
    <location>
        <begin position="483"/>
        <end position="506"/>
    </location>
</feature>
<dbReference type="InterPro" id="IPR036872">
    <property type="entry name" value="CH_dom_sf"/>
</dbReference>
<proteinExistence type="predicted"/>
<evidence type="ECO:0000256" key="7">
    <source>
        <dbReference type="ARBA" id="ARBA00023203"/>
    </source>
</evidence>
<evidence type="ECO:0000256" key="2">
    <source>
        <dbReference type="ARBA" id="ARBA00022553"/>
    </source>
</evidence>
<dbReference type="AlphaFoldDB" id="A0A672ZBL6"/>
<dbReference type="Pfam" id="PF00307">
    <property type="entry name" value="CH"/>
    <property type="match status" value="2"/>
</dbReference>
<keyword evidence="4" id="KW-0677">Repeat</keyword>
<feature type="region of interest" description="Disordered" evidence="10">
    <location>
        <begin position="351"/>
        <end position="391"/>
    </location>
</feature>
<dbReference type="PROSITE" id="PS00019">
    <property type="entry name" value="ACTININ_1"/>
    <property type="match status" value="1"/>
</dbReference>
<organism evidence="12 13">
    <name type="scientific">Sphaeramia orbicularis</name>
    <name type="common">orbiculate cardinalfish</name>
    <dbReference type="NCBI Taxonomy" id="375764"/>
    <lineage>
        <taxon>Eukaryota</taxon>
        <taxon>Metazoa</taxon>
        <taxon>Chordata</taxon>
        <taxon>Craniata</taxon>
        <taxon>Vertebrata</taxon>
        <taxon>Euteleostomi</taxon>
        <taxon>Actinopterygii</taxon>
        <taxon>Neopterygii</taxon>
        <taxon>Teleostei</taxon>
        <taxon>Neoteleostei</taxon>
        <taxon>Acanthomorphata</taxon>
        <taxon>Gobiaria</taxon>
        <taxon>Kurtiformes</taxon>
        <taxon>Apogonoidei</taxon>
        <taxon>Apogonidae</taxon>
        <taxon>Apogoninae</taxon>
        <taxon>Sphaeramia</taxon>
    </lineage>
</organism>
<evidence type="ECO:0000256" key="9">
    <source>
        <dbReference type="ARBA" id="ARBA00082870"/>
    </source>
</evidence>
<dbReference type="SMART" id="SM00033">
    <property type="entry name" value="CH"/>
    <property type="match status" value="2"/>
</dbReference>
<keyword evidence="2" id="KW-0597">Phosphoprotein</keyword>
<feature type="domain" description="Calponin-homology (CH)" evidence="11">
    <location>
        <begin position="177"/>
        <end position="281"/>
    </location>
</feature>
<dbReference type="GO" id="GO:0005737">
    <property type="term" value="C:cytoplasm"/>
    <property type="evidence" value="ECO:0007669"/>
    <property type="project" value="TreeGrafter"/>
</dbReference>
<dbReference type="SUPFAM" id="SSF47576">
    <property type="entry name" value="Calponin-homology domain, CH-domain"/>
    <property type="match status" value="1"/>
</dbReference>
<dbReference type="GO" id="GO:0005640">
    <property type="term" value="C:nuclear outer membrane"/>
    <property type="evidence" value="ECO:0007669"/>
    <property type="project" value="TreeGrafter"/>
</dbReference>
<keyword evidence="7" id="KW-0009">Actin-binding</keyword>
<feature type="compositionally biased region" description="Basic and acidic residues" evidence="10">
    <location>
        <begin position="707"/>
        <end position="718"/>
    </location>
</feature>
<dbReference type="GO" id="GO:0034993">
    <property type="term" value="C:meiotic nuclear membrane microtubule tethering complex"/>
    <property type="evidence" value="ECO:0007669"/>
    <property type="project" value="TreeGrafter"/>
</dbReference>
<evidence type="ECO:0000256" key="4">
    <source>
        <dbReference type="ARBA" id="ARBA00022737"/>
    </source>
</evidence>
<comment type="subcellular location">
    <subcellularLocation>
        <location evidence="1">Membrane</location>
        <topology evidence="1">Single-pass type IV membrane protein</topology>
    </subcellularLocation>
</comment>
<evidence type="ECO:0000259" key="11">
    <source>
        <dbReference type="PROSITE" id="PS50021"/>
    </source>
</evidence>
<dbReference type="Ensembl" id="ENSSORT00005014306.1">
    <property type="protein sequence ID" value="ENSSORP00005013888.1"/>
    <property type="gene ID" value="ENSSORG00005007126.1"/>
</dbReference>
<dbReference type="RefSeq" id="XP_029983616.1">
    <property type="nucleotide sequence ID" value="XM_030127756.1"/>
</dbReference>
<keyword evidence="6" id="KW-0472">Membrane</keyword>
<dbReference type="Proteomes" id="UP000472271">
    <property type="component" value="Chromosome 24"/>
</dbReference>
<dbReference type="OrthoDB" id="10017054at2759"/>
<reference evidence="12" key="3">
    <citation type="submission" date="2025-09" db="UniProtKB">
        <authorList>
            <consortium name="Ensembl"/>
        </authorList>
    </citation>
    <scope>IDENTIFICATION</scope>
</reference>
<keyword evidence="3" id="KW-0812">Transmembrane</keyword>
<evidence type="ECO:0000256" key="8">
    <source>
        <dbReference type="ARBA" id="ARBA00070333"/>
    </source>
</evidence>